<evidence type="ECO:0000256" key="2">
    <source>
        <dbReference type="SAM" id="SignalP"/>
    </source>
</evidence>
<evidence type="ECO:0008006" key="5">
    <source>
        <dbReference type="Google" id="ProtNLM"/>
    </source>
</evidence>
<accession>A0ABZ3A1X9</accession>
<protein>
    <recommendedName>
        <fullName evidence="5">Lipoprotein</fullName>
    </recommendedName>
</protein>
<sequence length="189" mass="18306">MKKPLIALTAAALLLAASGCTPDTESNDAAGTESSSAAASPSPSAASPSASPTASGSASPSTAASPGSSASPSETAGSSAVAEGFPTDVISVMPGSNPLSTSFEETSDLYTASLTASTSASAEEILAYYAAKFEGQGFASSGKPEKQGAATLQQFVRAGGNDTANVTVVPGDGGRTFTASVNTLPESAK</sequence>
<name>A0ABZ3A1X9_9MICC</name>
<dbReference type="Proteomes" id="UP001448858">
    <property type="component" value="Chromosome"/>
</dbReference>
<dbReference type="PROSITE" id="PS51257">
    <property type="entry name" value="PROKAR_LIPOPROTEIN"/>
    <property type="match status" value="1"/>
</dbReference>
<feature type="region of interest" description="Disordered" evidence="1">
    <location>
        <begin position="20"/>
        <end position="82"/>
    </location>
</feature>
<keyword evidence="4" id="KW-1185">Reference proteome</keyword>
<proteinExistence type="predicted"/>
<gene>
    <name evidence="3" type="ORF">AAE021_08850</name>
</gene>
<feature type="compositionally biased region" description="Low complexity" evidence="1">
    <location>
        <begin position="29"/>
        <end position="80"/>
    </location>
</feature>
<feature type="signal peptide" evidence="2">
    <location>
        <begin position="1"/>
        <end position="22"/>
    </location>
</feature>
<evidence type="ECO:0000313" key="4">
    <source>
        <dbReference type="Proteomes" id="UP001448858"/>
    </source>
</evidence>
<organism evidence="3 4">
    <name type="scientific">Arthrobacter citreus</name>
    <dbReference type="NCBI Taxonomy" id="1670"/>
    <lineage>
        <taxon>Bacteria</taxon>
        <taxon>Bacillati</taxon>
        <taxon>Actinomycetota</taxon>
        <taxon>Actinomycetes</taxon>
        <taxon>Micrococcales</taxon>
        <taxon>Micrococcaceae</taxon>
        <taxon>Arthrobacter</taxon>
    </lineage>
</organism>
<evidence type="ECO:0000256" key="1">
    <source>
        <dbReference type="SAM" id="MobiDB-lite"/>
    </source>
</evidence>
<dbReference type="RefSeq" id="WP_342025239.1">
    <property type="nucleotide sequence ID" value="NZ_CP151657.1"/>
</dbReference>
<evidence type="ECO:0000313" key="3">
    <source>
        <dbReference type="EMBL" id="WZP17645.1"/>
    </source>
</evidence>
<feature type="chain" id="PRO_5046371111" description="Lipoprotein" evidence="2">
    <location>
        <begin position="23"/>
        <end position="189"/>
    </location>
</feature>
<keyword evidence="2" id="KW-0732">Signal</keyword>
<dbReference type="EMBL" id="CP151657">
    <property type="protein sequence ID" value="WZP17645.1"/>
    <property type="molecule type" value="Genomic_DNA"/>
</dbReference>
<reference evidence="3 4" key="1">
    <citation type="submission" date="2024-04" db="EMBL/GenBank/DDBJ databases">
        <title>Arthrobacter sp. from Plains bison fecal sample.</title>
        <authorList>
            <person name="Ruzzini A."/>
        </authorList>
    </citation>
    <scope>NUCLEOTIDE SEQUENCE [LARGE SCALE GENOMIC DNA]</scope>
    <source>
        <strain evidence="3 4">EINP1</strain>
    </source>
</reference>